<feature type="region of interest" description="Disordered" evidence="2">
    <location>
        <begin position="44"/>
        <end position="79"/>
    </location>
</feature>
<keyword evidence="3" id="KW-0472">Membrane</keyword>
<feature type="compositionally biased region" description="Low complexity" evidence="2">
    <location>
        <begin position="2098"/>
        <end position="2114"/>
    </location>
</feature>
<feature type="coiled-coil region" evidence="1">
    <location>
        <begin position="424"/>
        <end position="508"/>
    </location>
</feature>
<dbReference type="InterPro" id="IPR008930">
    <property type="entry name" value="Terpenoid_cyclase/PrenylTrfase"/>
</dbReference>
<feature type="compositionally biased region" description="Low complexity" evidence="2">
    <location>
        <begin position="55"/>
        <end position="79"/>
    </location>
</feature>
<gene>
    <name evidence="4" type="ORF">RU97_GL000932</name>
</gene>
<feature type="transmembrane region" description="Helical" evidence="3">
    <location>
        <begin position="2199"/>
        <end position="2223"/>
    </location>
</feature>
<name>A0A1L8RHV1_9ENTE</name>
<protein>
    <submittedName>
        <fullName evidence="4">Uncharacterized protein</fullName>
    </submittedName>
</protein>
<evidence type="ECO:0000313" key="5">
    <source>
        <dbReference type="Proteomes" id="UP000181884"/>
    </source>
</evidence>
<keyword evidence="3" id="KW-1133">Transmembrane helix</keyword>
<feature type="coiled-coil region" evidence="1">
    <location>
        <begin position="2003"/>
        <end position="2030"/>
    </location>
</feature>
<accession>A0A1L8RHV1</accession>
<sequence length="2227" mass="241631">MQGFDGETKGGKGMKKLMQLAAVSILLGQAIGTSGLTVYASETANTEAKTEETADTSSETIESTTATEAATATTSTSETEVVGENVQQLIAQIEAFSEGKLELAQQDELNQLIETYNALSGEEKAQVTNAAKLEKMAAAMEKLVKKNQATQPKKATKVDKTITVAVERFVIGQGYIMEPQLVHVTQDVNYAVILDELFKQQGLQYTNTGSPESGFYLSGVTNADNGKTEIPKELVQFGQEQYGIDLANPVNGEAPDLKEFSYSGMAGWMYSVNNEFPGVGMSDKTPEDGDVFRVQFTLVGYGADLGSSFGGNDALPVANKTALTQKVAEINQDAAGWQNQGAAYQKAYENAQKVLVKLLATQAEVDEALTLLEQPAEPQPDPVADVIALIEALGDITSLDQEAQVTAARKAYDALTKEQQAAVGEKKLAQLVKAEEKIQDLKNQQAADEVINMIAALPTVDEVALSDQKAVESAEAAYKKLTEAQQKLVTNQEKLVNLLERLTELANEAGFDLQKALQAASEKIISSGNLGDWSSLAVARSGYPASEELRMSSYKKLASRVLEYNGNYGSGNGQRPWTDAERQTIGIISLGGNPRNVGGIDLIQLMVDHDLTGTINNQIYGLIALSLKDYGIKGQEEQIQKLLAALVKAQLADGGWALFGKAGDIDITGMTLTALAPYKGQPEVAAAIEKGVSFFKKTMTADADFFIPAWFAKEPNSNSQAQAIIGLSAVGEDLTSATYTTDNGKNPVKRLAEFQLETGGFKWLLNDRNENGMATEQAVHALSQYAFSVQGKGSIYDFDKNPVPSLPDESAQTAADRVTALIQALPAAEKLTLDNEDAVKSADLEYRLLPKETQALLTSDVVAKLSAAVARIKQLNDDVDIAYNVELQIGWLPKLDKLVLADEAKVVEVRGLYDALTKDQQKLIPQGHLEKLISLETKLVDLKAADQVMKEIDKLPELESLSLADKETVWKVKEAFDHLTSVQKEYVTNKETLNLAINKINTLSGLQDVEGALKSAAGRIKEKQSILAEWNALALARSGYPADEAFRLASYQVLAKAIEAQDGQYGSGSGKRPWTDAERQAIGILALGGNPRDVAGIDLIKLLATNELTGTINNQIFGLIVLGSNDYGLQEQKDQIDTLITALVSKQFADGGWALFGKTGDIDITGMTLTALAPYKDRPEVQTAINKAVAFFKNNLTTEGDFFIKSAFATEANANSQAQAILGLSAVGEDLTAAAYTNEAGINPVNRLIQFQLTNGGFKWLVSDTKENDMATEQAVHALAQFTFQQKNKGTIYDFAKNPVPQLAIESTTQQAERVAKLIAGLPVAEALTLADKEQVAQVQQAFETITLAAQKLISADLKQRLQECLTKIAELEEDWSIAEKVVTELEKMGNKTDWSLKDKEWIQTTRAAYEDLTAGQQKMITKEQYGYLVKAEEILADLEATAALIQKVSKQIQELPTANQLKITDREKVEAANQAFNQLSANQKEQVQQELIEKLQSCVKRMATMVADQEKAQQVERAIEKLPAVNELTGKDEAAVQAVRKQYDALTKGQQAYVTKDAVAKLTSLEKQLVILKDQAAAKVVSDLIKKLPTLDKLSLADRVKVESARQHYDALNKTQQQYVTNIETLNKAEKRLAELMSQQDAYEKVLNETQGYVLGLFQDYQPNFTNEWMIMDLARNGQKLDQPLFQEYYQNVVTHIQKVNGQLHTAKYTEFSRLALAITAIGKDARDVGGYNLFDYLSDFNKVTYQGINGAIFALIAVDTRADYRFTKPMGVKEYTTREKLIQHILDKELAAGGWNLFGTKPNIDITAMAIQALAPYKDDAKVGQAIERALATLSKLQNETGTFGTVDTQNSEEIAQVITALTALGINPAEDKRFVKKNNLIQALNSFHIKGSGFVHVLPGGNSNGGGAPGEVNGMASEQAFYALVAYDRFLKNETRLYDMNDVPTESDKEAAKRVTKRIEALGKITSLNQKDAVLMARAAYEGLTKKQKALVSKATYSILAKAEALIQELEASASEAELQAEAEKVAVEIDLLPTPNQVTLKDEARILLVRNHYNELPKAAKQLVKNVKKLELAEAQLEALKNTAIKPVAPSKPAGGNNSNNGGTININTGTATGNGGATIITSTSPQGNGVNGLAIRPTNAPNTTKTNDATKKAAAKQADKQSKGWQFAGDDYLPETAAPASEPVEKEATSSNKVIFVLEIAGAVAAGAAATAGGFWFFKRRG</sequence>
<keyword evidence="1" id="KW-0175">Coiled coil</keyword>
<keyword evidence="3" id="KW-0812">Transmembrane</keyword>
<evidence type="ECO:0000256" key="2">
    <source>
        <dbReference type="SAM" id="MobiDB-lite"/>
    </source>
</evidence>
<organism evidence="4 5">
    <name type="scientific">Enterococcus canis</name>
    <dbReference type="NCBI Taxonomy" id="214095"/>
    <lineage>
        <taxon>Bacteria</taxon>
        <taxon>Bacillati</taxon>
        <taxon>Bacillota</taxon>
        <taxon>Bacilli</taxon>
        <taxon>Lactobacillales</taxon>
        <taxon>Enterococcaceae</taxon>
        <taxon>Enterococcus</taxon>
    </lineage>
</organism>
<evidence type="ECO:0000256" key="1">
    <source>
        <dbReference type="SAM" id="Coils"/>
    </source>
</evidence>
<feature type="compositionally biased region" description="Low complexity" evidence="2">
    <location>
        <begin position="2142"/>
        <end position="2152"/>
    </location>
</feature>
<feature type="region of interest" description="Disordered" evidence="2">
    <location>
        <begin position="2138"/>
        <end position="2170"/>
    </location>
</feature>
<dbReference type="PANTHER" id="PTHR34491">
    <property type="entry name" value="A-TYPE INCLUSION PROTEIN, PUTATIVE-RELATED"/>
    <property type="match status" value="1"/>
</dbReference>
<comment type="caution">
    <text evidence="4">The sequence shown here is derived from an EMBL/GenBank/DDBJ whole genome shotgun (WGS) entry which is preliminary data.</text>
</comment>
<reference evidence="4 5" key="1">
    <citation type="submission" date="2014-12" db="EMBL/GenBank/DDBJ databases">
        <title>Draft genome sequences of 29 type strains of Enterococci.</title>
        <authorList>
            <person name="Zhong Z."/>
            <person name="Sun Z."/>
            <person name="Liu W."/>
            <person name="Zhang W."/>
            <person name="Zhang H."/>
        </authorList>
    </citation>
    <scope>NUCLEOTIDE SEQUENCE [LARGE SCALE GENOMIC DNA]</scope>
    <source>
        <strain evidence="4 5">DSM 17029</strain>
    </source>
</reference>
<proteinExistence type="predicted"/>
<evidence type="ECO:0000256" key="3">
    <source>
        <dbReference type="SAM" id="Phobius"/>
    </source>
</evidence>
<dbReference type="SUPFAM" id="SSF48239">
    <property type="entry name" value="Terpenoid cyclases/Protein prenyltransferases"/>
    <property type="match status" value="3"/>
</dbReference>
<feature type="region of interest" description="Disordered" evidence="2">
    <location>
        <begin position="2092"/>
        <end position="2114"/>
    </location>
</feature>
<dbReference type="STRING" id="214095.RU97_GL000932"/>
<dbReference type="EMBL" id="JXKH01000002">
    <property type="protein sequence ID" value="OJG19361.1"/>
    <property type="molecule type" value="Genomic_DNA"/>
</dbReference>
<feature type="coiled-coil region" evidence="1">
    <location>
        <begin position="1355"/>
        <end position="1389"/>
    </location>
</feature>
<evidence type="ECO:0000313" key="4">
    <source>
        <dbReference type="EMBL" id="OJG19361.1"/>
    </source>
</evidence>
<dbReference type="Proteomes" id="UP000181884">
    <property type="component" value="Unassembled WGS sequence"/>
</dbReference>
<dbReference type="PANTHER" id="PTHR34491:SF74">
    <property type="entry name" value="DUF4456 DOMAIN-CONTAINING PROTEIN"/>
    <property type="match status" value="1"/>
</dbReference>
<dbReference type="Gene3D" id="1.50.10.20">
    <property type="match status" value="3"/>
</dbReference>
<keyword evidence="5" id="KW-1185">Reference proteome</keyword>